<proteinExistence type="predicted"/>
<feature type="region of interest" description="Disordered" evidence="2">
    <location>
        <begin position="1"/>
        <end position="44"/>
    </location>
</feature>
<sequence>MARTTKQVKKIWDRTKAKAKDEYDNFKPEVKKTGGGPAPTPLPDETAKVLDLIRGELEDTGNPYDCDASELPPIDYVASTATPAPVITVTDSCLDVVDEDPDLLELTGYANTNMQPSQDVIPVTTPANSASVEKEAKKALQMEEEILHERMREAQLKRKATEDEVRLKLQAAEHAAKAAEYEAKVKMQVVDYEAKLRMQAAEYNLEILRIRKEKELFEFRRAKSAIGEVENVPEK</sequence>
<feature type="compositionally biased region" description="Basic and acidic residues" evidence="2">
    <location>
        <begin position="10"/>
        <end position="32"/>
    </location>
</feature>
<comment type="caution">
    <text evidence="3">The sequence shown here is derived from an EMBL/GenBank/DDBJ whole genome shotgun (WGS) entry which is preliminary data.</text>
</comment>
<evidence type="ECO:0000313" key="3">
    <source>
        <dbReference type="EMBL" id="KAK4296054.1"/>
    </source>
</evidence>
<accession>A0AAE1NV71</accession>
<evidence type="ECO:0000313" key="4">
    <source>
        <dbReference type="Proteomes" id="UP001292094"/>
    </source>
</evidence>
<evidence type="ECO:0000256" key="1">
    <source>
        <dbReference type="SAM" id="Coils"/>
    </source>
</evidence>
<gene>
    <name evidence="3" type="ORF">Pmani_031437</name>
</gene>
<dbReference type="Proteomes" id="UP001292094">
    <property type="component" value="Unassembled WGS sequence"/>
</dbReference>
<keyword evidence="4" id="KW-1185">Reference proteome</keyword>
<keyword evidence="1" id="KW-0175">Coiled coil</keyword>
<evidence type="ECO:0000256" key="2">
    <source>
        <dbReference type="SAM" id="MobiDB-lite"/>
    </source>
</evidence>
<organism evidence="3 4">
    <name type="scientific">Petrolisthes manimaculis</name>
    <dbReference type="NCBI Taxonomy" id="1843537"/>
    <lineage>
        <taxon>Eukaryota</taxon>
        <taxon>Metazoa</taxon>
        <taxon>Ecdysozoa</taxon>
        <taxon>Arthropoda</taxon>
        <taxon>Crustacea</taxon>
        <taxon>Multicrustacea</taxon>
        <taxon>Malacostraca</taxon>
        <taxon>Eumalacostraca</taxon>
        <taxon>Eucarida</taxon>
        <taxon>Decapoda</taxon>
        <taxon>Pleocyemata</taxon>
        <taxon>Anomura</taxon>
        <taxon>Galatheoidea</taxon>
        <taxon>Porcellanidae</taxon>
        <taxon>Petrolisthes</taxon>
    </lineage>
</organism>
<dbReference type="AlphaFoldDB" id="A0AAE1NV71"/>
<feature type="coiled-coil region" evidence="1">
    <location>
        <begin position="137"/>
        <end position="164"/>
    </location>
</feature>
<reference evidence="3" key="1">
    <citation type="submission" date="2023-11" db="EMBL/GenBank/DDBJ databases">
        <title>Genome assemblies of two species of porcelain crab, Petrolisthes cinctipes and Petrolisthes manimaculis (Anomura: Porcellanidae).</title>
        <authorList>
            <person name="Angst P."/>
        </authorList>
    </citation>
    <scope>NUCLEOTIDE SEQUENCE</scope>
    <source>
        <strain evidence="3">PB745_02</strain>
        <tissue evidence="3">Gill</tissue>
    </source>
</reference>
<name>A0AAE1NV71_9EUCA</name>
<dbReference type="EMBL" id="JAWZYT010003940">
    <property type="protein sequence ID" value="KAK4296054.1"/>
    <property type="molecule type" value="Genomic_DNA"/>
</dbReference>
<protein>
    <submittedName>
        <fullName evidence="3">Uncharacterized protein</fullName>
    </submittedName>
</protein>